<organism evidence="2 3">
    <name type="scientific">Methanofollis aquaemaris</name>
    <dbReference type="NCBI Taxonomy" id="126734"/>
    <lineage>
        <taxon>Archaea</taxon>
        <taxon>Methanobacteriati</taxon>
        <taxon>Methanobacteriota</taxon>
        <taxon>Stenosarchaea group</taxon>
        <taxon>Methanomicrobia</taxon>
        <taxon>Methanomicrobiales</taxon>
        <taxon>Methanomicrobiaceae</taxon>
        <taxon>Methanofollis</taxon>
    </lineage>
</organism>
<dbReference type="AlphaFoldDB" id="A0A8A3S406"/>
<proteinExistence type="predicted"/>
<keyword evidence="1" id="KW-1133">Transmembrane helix</keyword>
<keyword evidence="1" id="KW-0472">Membrane</keyword>
<evidence type="ECO:0000313" key="3">
    <source>
        <dbReference type="Proteomes" id="UP001042704"/>
    </source>
</evidence>
<keyword evidence="1" id="KW-0812">Transmembrane</keyword>
<protein>
    <submittedName>
        <fullName evidence="2">Uncharacterized protein</fullName>
    </submittedName>
</protein>
<dbReference type="KEGG" id="maqe:RJ40_04900"/>
<evidence type="ECO:0000256" key="1">
    <source>
        <dbReference type="SAM" id="Phobius"/>
    </source>
</evidence>
<keyword evidence="3" id="KW-1185">Reference proteome</keyword>
<reference evidence="2" key="1">
    <citation type="journal article" date="2001" name="Int. J. Syst. Evol. Microbiol.">
        <title>Methanofollis aquaemaris sp. nov., a methanogen isolated from an aquaculture fish pond.</title>
        <authorList>
            <person name="Lai M.C."/>
            <person name="Chen S.C."/>
        </authorList>
    </citation>
    <scope>NUCLEOTIDE SEQUENCE</scope>
    <source>
        <strain evidence="2">N2F9704</strain>
    </source>
</reference>
<sequence length="116" mass="13041">MSENIFLVFRSGVGIMHRTLSSKFVILAPIVIAEIFLLLVLMYMVFGIEIGVLILPFFFVLFLGLLCAGMMWAREKVRKEAETNERLRVFSKSLEGIDEVARAIEDVSGQDKNSGP</sequence>
<dbReference type="RefSeq" id="WP_265582247.1">
    <property type="nucleotide sequence ID" value="NZ_CP036172.1"/>
</dbReference>
<reference evidence="2" key="2">
    <citation type="submission" date="2019-02" db="EMBL/GenBank/DDBJ databases">
        <authorList>
            <person name="Chen S.-C."/>
            <person name="Chien H.-H."/>
            <person name="Lai M.-C."/>
        </authorList>
    </citation>
    <scope>NUCLEOTIDE SEQUENCE</scope>
    <source>
        <strain evidence="2">N2F9704</strain>
    </source>
</reference>
<gene>
    <name evidence="2" type="ORF">RJ40_04900</name>
</gene>
<feature type="transmembrane region" description="Helical" evidence="1">
    <location>
        <begin position="52"/>
        <end position="73"/>
    </location>
</feature>
<evidence type="ECO:0000313" key="2">
    <source>
        <dbReference type="EMBL" id="QSZ66878.1"/>
    </source>
</evidence>
<dbReference type="Proteomes" id="UP001042704">
    <property type="component" value="Chromosome"/>
</dbReference>
<accession>A0A8A3S406</accession>
<feature type="transmembrane region" description="Helical" evidence="1">
    <location>
        <begin position="24"/>
        <end position="46"/>
    </location>
</feature>
<name>A0A8A3S406_9EURY</name>
<dbReference type="EMBL" id="CP036172">
    <property type="protein sequence ID" value="QSZ66878.1"/>
    <property type="molecule type" value="Genomic_DNA"/>
</dbReference>
<dbReference type="GeneID" id="76423677"/>